<dbReference type="AlphaFoldDB" id="A0A0U5K2R1"/>
<accession>A0A0U5K2R1</accession>
<dbReference type="InterPro" id="IPR002109">
    <property type="entry name" value="Glutaredoxin"/>
</dbReference>
<proteinExistence type="predicted"/>
<protein>
    <submittedName>
        <fullName evidence="1">Glutaredoxin-like protein NrdH, required for reduction of Ribonucleotide reductase class Ib</fullName>
    </submittedName>
</protein>
<gene>
    <name evidence="1" type="primary">nrdH1</name>
    <name evidence="1" type="ORF">LRLP16767_LR202_02168</name>
</gene>
<dbReference type="Pfam" id="PF00462">
    <property type="entry name" value="Glutaredoxin"/>
    <property type="match status" value="1"/>
</dbReference>
<dbReference type="SUPFAM" id="SSF52833">
    <property type="entry name" value="Thioredoxin-like"/>
    <property type="match status" value="1"/>
</dbReference>
<dbReference type="InterPro" id="IPR036249">
    <property type="entry name" value="Thioredoxin-like_sf"/>
</dbReference>
<dbReference type="CDD" id="cd02976">
    <property type="entry name" value="NrdH"/>
    <property type="match status" value="1"/>
</dbReference>
<dbReference type="Proteomes" id="UP000235484">
    <property type="component" value="Unassembled WGS sequence"/>
</dbReference>
<organism evidence="1 2">
    <name type="scientific">Limosilactobacillus reuteri</name>
    <name type="common">Lactobacillus reuteri</name>
    <dbReference type="NCBI Taxonomy" id="1598"/>
    <lineage>
        <taxon>Bacteria</taxon>
        <taxon>Bacillati</taxon>
        <taxon>Bacillota</taxon>
        <taxon>Bacilli</taxon>
        <taxon>Lactobacillales</taxon>
        <taxon>Lactobacillaceae</taxon>
        <taxon>Limosilactobacillus</taxon>
    </lineage>
</organism>
<reference evidence="2" key="1">
    <citation type="submission" date="2015-10" db="EMBL/GenBank/DDBJ databases">
        <authorList>
            <person name="Crossman L.C."/>
        </authorList>
    </citation>
    <scope>NUCLEOTIDE SEQUENCE [LARGE SCALE GENOMIC DNA]</scope>
    <source>
        <strain evidence="2">20-2</strain>
    </source>
</reference>
<dbReference type="EMBL" id="LN887687">
    <property type="protein sequence ID" value="CUR42518.1"/>
    <property type="molecule type" value="Genomic_DNA"/>
</dbReference>
<evidence type="ECO:0000313" key="1">
    <source>
        <dbReference type="EMBL" id="CUR42518.1"/>
    </source>
</evidence>
<dbReference type="RefSeq" id="WP_063164525.1">
    <property type="nucleotide sequence ID" value="NZ_CP014786.1"/>
</dbReference>
<dbReference type="OrthoDB" id="9795531at2"/>
<sequence length="82" mass="9797">MIRVFYKPNCKACLMTMHFFIVHHIKFIDIDLSQSPQYAKSLHDKGHLKVPVVITDTEEWSGFRPDKLNQLLQKQRLMRVER</sequence>
<dbReference type="PROSITE" id="PS51354">
    <property type="entry name" value="GLUTAREDOXIN_2"/>
    <property type="match status" value="1"/>
</dbReference>
<name>A0A0U5K2R1_LIMRT</name>
<evidence type="ECO:0000313" key="2">
    <source>
        <dbReference type="Proteomes" id="UP000235484"/>
    </source>
</evidence>
<dbReference type="Gene3D" id="3.40.30.10">
    <property type="entry name" value="Glutaredoxin"/>
    <property type="match status" value="1"/>
</dbReference>